<keyword evidence="2" id="KW-1185">Reference proteome</keyword>
<accession>A0A8E2JCE4</accession>
<dbReference type="EMBL" id="KV745128">
    <property type="protein sequence ID" value="OCK77435.1"/>
    <property type="molecule type" value="Genomic_DNA"/>
</dbReference>
<feature type="non-terminal residue" evidence="1">
    <location>
        <position position="1"/>
    </location>
</feature>
<dbReference type="OrthoDB" id="428768at2759"/>
<name>A0A8E2JCE4_9PEZI</name>
<evidence type="ECO:0000313" key="2">
    <source>
        <dbReference type="Proteomes" id="UP000250266"/>
    </source>
</evidence>
<protein>
    <submittedName>
        <fullName evidence="1">Uncharacterized protein</fullName>
    </submittedName>
</protein>
<dbReference type="AlphaFoldDB" id="A0A8E2JCE4"/>
<dbReference type="Proteomes" id="UP000250266">
    <property type="component" value="Unassembled WGS sequence"/>
</dbReference>
<gene>
    <name evidence="1" type="ORF">K432DRAFT_304219</name>
</gene>
<organism evidence="1 2">
    <name type="scientific">Lepidopterella palustris CBS 459.81</name>
    <dbReference type="NCBI Taxonomy" id="1314670"/>
    <lineage>
        <taxon>Eukaryota</taxon>
        <taxon>Fungi</taxon>
        <taxon>Dikarya</taxon>
        <taxon>Ascomycota</taxon>
        <taxon>Pezizomycotina</taxon>
        <taxon>Dothideomycetes</taxon>
        <taxon>Pleosporomycetidae</taxon>
        <taxon>Mytilinidiales</taxon>
        <taxon>Argynnaceae</taxon>
        <taxon>Lepidopterella</taxon>
    </lineage>
</organism>
<proteinExistence type="predicted"/>
<reference evidence="1 2" key="1">
    <citation type="journal article" date="2016" name="Nat. Commun.">
        <title>Ectomycorrhizal ecology is imprinted in the genome of the dominant symbiotic fungus Cenococcum geophilum.</title>
        <authorList>
            <consortium name="DOE Joint Genome Institute"/>
            <person name="Peter M."/>
            <person name="Kohler A."/>
            <person name="Ohm R.A."/>
            <person name="Kuo A."/>
            <person name="Krutzmann J."/>
            <person name="Morin E."/>
            <person name="Arend M."/>
            <person name="Barry K.W."/>
            <person name="Binder M."/>
            <person name="Choi C."/>
            <person name="Clum A."/>
            <person name="Copeland A."/>
            <person name="Grisel N."/>
            <person name="Haridas S."/>
            <person name="Kipfer T."/>
            <person name="LaButti K."/>
            <person name="Lindquist E."/>
            <person name="Lipzen A."/>
            <person name="Maire R."/>
            <person name="Meier B."/>
            <person name="Mihaltcheva S."/>
            <person name="Molinier V."/>
            <person name="Murat C."/>
            <person name="Poggeler S."/>
            <person name="Quandt C.A."/>
            <person name="Sperisen C."/>
            <person name="Tritt A."/>
            <person name="Tisserant E."/>
            <person name="Crous P.W."/>
            <person name="Henrissat B."/>
            <person name="Nehls U."/>
            <person name="Egli S."/>
            <person name="Spatafora J.W."/>
            <person name="Grigoriev I.V."/>
            <person name="Martin F.M."/>
        </authorList>
    </citation>
    <scope>NUCLEOTIDE SEQUENCE [LARGE SCALE GENOMIC DNA]</scope>
    <source>
        <strain evidence="1 2">CBS 459.81</strain>
    </source>
</reference>
<evidence type="ECO:0000313" key="1">
    <source>
        <dbReference type="EMBL" id="OCK77435.1"/>
    </source>
</evidence>
<sequence length="84" mass="8969">SPTVGSNNTMANHFCSTRGTLMYRIGSACRGMSILRIRTVDKFTLHETGVFCLSSRAGGVCVMIMCVFGRGGNTVYVVRALSSG</sequence>